<keyword evidence="3" id="KW-1185">Reference proteome</keyword>
<dbReference type="SMART" id="SM00065">
    <property type="entry name" value="GAF"/>
    <property type="match status" value="1"/>
</dbReference>
<dbReference type="InterPro" id="IPR029016">
    <property type="entry name" value="GAF-like_dom_sf"/>
</dbReference>
<evidence type="ECO:0000259" key="1">
    <source>
        <dbReference type="PROSITE" id="PS50801"/>
    </source>
</evidence>
<evidence type="ECO:0000313" key="2">
    <source>
        <dbReference type="EMBL" id="MBH0230820.1"/>
    </source>
</evidence>
<comment type="caution">
    <text evidence="2">The sequence shown here is derived from an EMBL/GenBank/DDBJ whole genome shotgun (WGS) entry which is preliminary data.</text>
</comment>
<accession>A0A931MVN8</accession>
<dbReference type="InterPro" id="IPR051932">
    <property type="entry name" value="Bact_StressResp_Reg"/>
</dbReference>
<reference evidence="2 3" key="1">
    <citation type="journal article" date="2005" name="Int. J. Syst. Evol. Microbiol.">
        <title>Halobacillus yeomjeoni sp. nov., isolated from a marine solar saltern in Korea.</title>
        <authorList>
            <person name="Yoon J.H."/>
            <person name="Kang S.J."/>
            <person name="Lee C.H."/>
            <person name="Oh H.W."/>
            <person name="Oh T.K."/>
        </authorList>
    </citation>
    <scope>NUCLEOTIDE SEQUENCE [LARGE SCALE GENOMIC DNA]</scope>
    <source>
        <strain evidence="2 3">KCTC 3957</strain>
    </source>
</reference>
<protein>
    <submittedName>
        <fullName evidence="2">GAF domain-containing protein</fullName>
    </submittedName>
</protein>
<dbReference type="SUPFAM" id="SSF52091">
    <property type="entry name" value="SpoIIaa-like"/>
    <property type="match status" value="1"/>
</dbReference>
<sequence>MSGQYNLALADFDSLKTVSKKIFKIISKQLNVNTAYVTKRGHESTVILSSYNENEVIIPEGYEVEHSGTYCQYVISNKDNAMTTTDLSKDELTREMEATSQLNVKGFLGVTLTDTHGRVFGTLCVMDEEEKEFNEEDIDFLKSMAGVLSHLIELDETKYNMALLNVPIIPITEGVSVLSVQGIIDEHRSDKITTDVLAYTTEHEMEYFIIDVSGLIIVDGDFPQELLNMVKSLKIMGVEPIITGITPHFAKHEADNVQLLKLDIKTVNSLQSALEYIGFSLVEHQV</sequence>
<dbReference type="Proteomes" id="UP000614490">
    <property type="component" value="Unassembled WGS sequence"/>
</dbReference>
<dbReference type="InterPro" id="IPR003018">
    <property type="entry name" value="GAF"/>
</dbReference>
<dbReference type="Pfam" id="PF01740">
    <property type="entry name" value="STAS"/>
    <property type="match status" value="1"/>
</dbReference>
<dbReference type="AlphaFoldDB" id="A0A931MVN8"/>
<dbReference type="CDD" id="cd07041">
    <property type="entry name" value="STAS_RsbR_RsbS_like"/>
    <property type="match status" value="1"/>
</dbReference>
<dbReference type="SUPFAM" id="SSF55781">
    <property type="entry name" value="GAF domain-like"/>
    <property type="match status" value="1"/>
</dbReference>
<dbReference type="InterPro" id="IPR036513">
    <property type="entry name" value="STAS_dom_sf"/>
</dbReference>
<dbReference type="PANTHER" id="PTHR33745">
    <property type="entry name" value="RSBT ANTAGONIST PROTEIN RSBS-RELATED"/>
    <property type="match status" value="1"/>
</dbReference>
<feature type="domain" description="STAS" evidence="1">
    <location>
        <begin position="165"/>
        <end position="277"/>
    </location>
</feature>
<proteinExistence type="predicted"/>
<organism evidence="2 3">
    <name type="scientific">Halobacillus yeomjeoni</name>
    <dbReference type="NCBI Taxonomy" id="311194"/>
    <lineage>
        <taxon>Bacteria</taxon>
        <taxon>Bacillati</taxon>
        <taxon>Bacillota</taxon>
        <taxon>Bacilli</taxon>
        <taxon>Bacillales</taxon>
        <taxon>Bacillaceae</taxon>
        <taxon>Halobacillus</taxon>
    </lineage>
</organism>
<dbReference type="RefSeq" id="WP_197317430.1">
    <property type="nucleotide sequence ID" value="NZ_JADZSC010000002.1"/>
</dbReference>
<dbReference type="Pfam" id="PF13185">
    <property type="entry name" value="GAF_2"/>
    <property type="match status" value="1"/>
</dbReference>
<dbReference type="Gene3D" id="3.30.450.40">
    <property type="match status" value="1"/>
</dbReference>
<name>A0A931MVN8_9BACI</name>
<dbReference type="Gene3D" id="3.30.750.24">
    <property type="entry name" value="STAS domain"/>
    <property type="match status" value="1"/>
</dbReference>
<dbReference type="InterPro" id="IPR002645">
    <property type="entry name" value="STAS_dom"/>
</dbReference>
<dbReference type="PANTHER" id="PTHR33745:SF8">
    <property type="entry name" value="BLUE-LIGHT PHOTORECEPTOR"/>
    <property type="match status" value="1"/>
</dbReference>
<gene>
    <name evidence="2" type="ORF">H0267_11390</name>
</gene>
<dbReference type="PROSITE" id="PS50801">
    <property type="entry name" value="STAS"/>
    <property type="match status" value="1"/>
</dbReference>
<dbReference type="EMBL" id="JADZSC010000002">
    <property type="protein sequence ID" value="MBH0230820.1"/>
    <property type="molecule type" value="Genomic_DNA"/>
</dbReference>
<evidence type="ECO:0000313" key="3">
    <source>
        <dbReference type="Proteomes" id="UP000614490"/>
    </source>
</evidence>